<dbReference type="AlphaFoldDB" id="A0A8T8K8A7"/>
<keyword evidence="2" id="KW-1185">Reference proteome</keyword>
<organism evidence="1 2">
    <name type="scientific">Methanobacterium alkalithermotolerans</name>
    <dbReference type="NCBI Taxonomy" id="2731220"/>
    <lineage>
        <taxon>Archaea</taxon>
        <taxon>Methanobacteriati</taxon>
        <taxon>Methanobacteriota</taxon>
        <taxon>Methanomada group</taxon>
        <taxon>Methanobacteria</taxon>
        <taxon>Methanobacteriales</taxon>
        <taxon>Methanobacteriaceae</taxon>
        <taxon>Methanobacterium</taxon>
    </lineage>
</organism>
<dbReference type="EMBL" id="CP058560">
    <property type="protein sequence ID" value="QUH23353.1"/>
    <property type="molecule type" value="Genomic_DNA"/>
</dbReference>
<proteinExistence type="predicted"/>
<dbReference type="Proteomes" id="UP000681041">
    <property type="component" value="Chromosome"/>
</dbReference>
<accession>A0A8T8K8A7</accession>
<dbReference type="RefSeq" id="WP_211532310.1">
    <property type="nucleotide sequence ID" value="NZ_CP058560.1"/>
</dbReference>
<gene>
    <name evidence="1" type="ORF">HYG87_06055</name>
</gene>
<sequence>MHPKARKKSKKMVGIRCQCQDRPVAIKKENLHTVQCPVCLKVYKSNRQDPICFSCNSKRR</sequence>
<protein>
    <submittedName>
        <fullName evidence="1">Uncharacterized protein</fullName>
    </submittedName>
</protein>
<dbReference type="GeneID" id="64820310"/>
<reference evidence="1" key="1">
    <citation type="submission" date="2020-07" db="EMBL/GenBank/DDBJ databases">
        <title>Methanobacterium. sp. MethCan genome.</title>
        <authorList>
            <person name="Postec A."/>
            <person name="Quemeneur M."/>
        </authorList>
    </citation>
    <scope>NUCLEOTIDE SEQUENCE</scope>
    <source>
        <strain evidence="1">MethCAN</strain>
    </source>
</reference>
<name>A0A8T8K8A7_9EURY</name>
<evidence type="ECO:0000313" key="1">
    <source>
        <dbReference type="EMBL" id="QUH23353.1"/>
    </source>
</evidence>
<dbReference type="KEGG" id="meme:HYG87_06055"/>
<dbReference type="OrthoDB" id="71048at2157"/>
<evidence type="ECO:0000313" key="2">
    <source>
        <dbReference type="Proteomes" id="UP000681041"/>
    </source>
</evidence>